<dbReference type="FunFam" id="3.30.160.60:FF:000100">
    <property type="entry name" value="Zinc finger 45-like"/>
    <property type="match status" value="1"/>
</dbReference>
<dbReference type="SUPFAM" id="SSF57667">
    <property type="entry name" value="beta-beta-alpha zinc fingers"/>
    <property type="match status" value="1"/>
</dbReference>
<evidence type="ECO:0000256" key="4">
    <source>
        <dbReference type="ARBA" id="ARBA00022833"/>
    </source>
</evidence>
<dbReference type="InterPro" id="IPR036236">
    <property type="entry name" value="Znf_C2H2_sf"/>
</dbReference>
<dbReference type="Gene3D" id="3.30.160.60">
    <property type="entry name" value="Classic Zinc Finger"/>
    <property type="match status" value="1"/>
</dbReference>
<organism evidence="9">
    <name type="scientific">Oppiella nova</name>
    <dbReference type="NCBI Taxonomy" id="334625"/>
    <lineage>
        <taxon>Eukaryota</taxon>
        <taxon>Metazoa</taxon>
        <taxon>Ecdysozoa</taxon>
        <taxon>Arthropoda</taxon>
        <taxon>Chelicerata</taxon>
        <taxon>Arachnida</taxon>
        <taxon>Acari</taxon>
        <taxon>Acariformes</taxon>
        <taxon>Sarcoptiformes</taxon>
        <taxon>Oribatida</taxon>
        <taxon>Brachypylina</taxon>
        <taxon>Oppioidea</taxon>
        <taxon>Oppiidae</taxon>
        <taxon>Oppiella</taxon>
    </lineage>
</organism>
<proteinExistence type="predicted"/>
<evidence type="ECO:0000256" key="7">
    <source>
        <dbReference type="SAM" id="MobiDB-lite"/>
    </source>
</evidence>
<dbReference type="AlphaFoldDB" id="A0A7R9LRJ1"/>
<dbReference type="PROSITE" id="PS00028">
    <property type="entry name" value="ZINC_FINGER_C2H2_1"/>
    <property type="match status" value="1"/>
</dbReference>
<keyword evidence="1" id="KW-0479">Metal-binding</keyword>
<feature type="domain" description="C2H2-type" evidence="8">
    <location>
        <begin position="349"/>
        <end position="376"/>
    </location>
</feature>
<keyword evidence="10" id="KW-1185">Reference proteome</keyword>
<sequence length="435" mass="48848">RTPVRGPPNRPGRPSAASKAAAKTLLATHPPPQTTIETIDARNRQLIVESILNCIQYFDQHFKYNYKFVVLKTDDKLTKIQKWLQNYYAKEFLDDIDFSVIVKEAVKQELNTISDNSIVDEIVNKITSNDNNTDITEISDNRNDTNGDNMQQMLSETDAHPAQDMPSLEPIIDSNASLETPPESQPPDDPDLTPSEPLDTSDPNPTATAAADYAIKSNAMEIVIVLYKVRNLFPKLLDYLDFAWIYLSEFESRLESEIRVQNLIELLQSEFTSQRSANRSRAEVLTNEIIQLNAMIDNLDKQYQEETKELIYLQTAAIIGHNNTSANCRQLSKIMNIKTGGAGREAKLYSCPECGKNFKNGYKLNRHRYVHKDPSEKPYMCDCPGPTPIARVESSAAAPTPQNTVFALDSGPQHSVPTPPSPIQLQDNIFDSKTD</sequence>
<dbReference type="PROSITE" id="PS50157">
    <property type="entry name" value="ZINC_FINGER_C2H2_2"/>
    <property type="match status" value="1"/>
</dbReference>
<dbReference type="EMBL" id="OC917196">
    <property type="protein sequence ID" value="CAD7646436.1"/>
    <property type="molecule type" value="Genomic_DNA"/>
</dbReference>
<evidence type="ECO:0000313" key="10">
    <source>
        <dbReference type="Proteomes" id="UP000728032"/>
    </source>
</evidence>
<evidence type="ECO:0000256" key="1">
    <source>
        <dbReference type="ARBA" id="ARBA00022723"/>
    </source>
</evidence>
<keyword evidence="6" id="KW-0175">Coiled coil</keyword>
<evidence type="ECO:0000259" key="8">
    <source>
        <dbReference type="PROSITE" id="PS50157"/>
    </source>
</evidence>
<dbReference type="SMART" id="SM00355">
    <property type="entry name" value="ZnF_C2H2"/>
    <property type="match status" value="1"/>
</dbReference>
<name>A0A7R9LRJ1_9ACAR</name>
<evidence type="ECO:0000256" key="6">
    <source>
        <dbReference type="SAM" id="Coils"/>
    </source>
</evidence>
<dbReference type="EMBL" id="CAJPVJ010002371">
    <property type="protein sequence ID" value="CAG2166205.1"/>
    <property type="molecule type" value="Genomic_DNA"/>
</dbReference>
<dbReference type="GO" id="GO:0008270">
    <property type="term" value="F:zinc ion binding"/>
    <property type="evidence" value="ECO:0007669"/>
    <property type="project" value="UniProtKB-KW"/>
</dbReference>
<feature type="non-terminal residue" evidence="9">
    <location>
        <position position="435"/>
    </location>
</feature>
<keyword evidence="3 5" id="KW-0863">Zinc-finger</keyword>
<reference evidence="9" key="1">
    <citation type="submission" date="2020-11" db="EMBL/GenBank/DDBJ databases">
        <authorList>
            <person name="Tran Van P."/>
        </authorList>
    </citation>
    <scope>NUCLEOTIDE SEQUENCE</scope>
</reference>
<feature type="coiled-coil region" evidence="6">
    <location>
        <begin position="282"/>
        <end position="309"/>
    </location>
</feature>
<feature type="region of interest" description="Disordered" evidence="7">
    <location>
        <begin position="394"/>
        <end position="435"/>
    </location>
</feature>
<dbReference type="OrthoDB" id="6525828at2759"/>
<evidence type="ECO:0000313" key="9">
    <source>
        <dbReference type="EMBL" id="CAD7646436.1"/>
    </source>
</evidence>
<evidence type="ECO:0000256" key="3">
    <source>
        <dbReference type="ARBA" id="ARBA00022771"/>
    </source>
</evidence>
<accession>A0A7R9LRJ1</accession>
<feature type="region of interest" description="Disordered" evidence="7">
    <location>
        <begin position="130"/>
        <end position="151"/>
    </location>
</feature>
<dbReference type="InterPro" id="IPR013087">
    <property type="entry name" value="Znf_C2H2_type"/>
</dbReference>
<keyword evidence="2" id="KW-0677">Repeat</keyword>
<feature type="region of interest" description="Disordered" evidence="7">
    <location>
        <begin position="173"/>
        <end position="207"/>
    </location>
</feature>
<evidence type="ECO:0000256" key="5">
    <source>
        <dbReference type="PROSITE-ProRule" id="PRU00042"/>
    </source>
</evidence>
<dbReference type="Proteomes" id="UP000728032">
    <property type="component" value="Unassembled WGS sequence"/>
</dbReference>
<evidence type="ECO:0000256" key="2">
    <source>
        <dbReference type="ARBA" id="ARBA00022737"/>
    </source>
</evidence>
<gene>
    <name evidence="9" type="ORF">ONB1V03_LOCUS5732</name>
</gene>
<keyword evidence="4" id="KW-0862">Zinc</keyword>
<protein>
    <recommendedName>
        <fullName evidence="8">C2H2-type domain-containing protein</fullName>
    </recommendedName>
</protein>